<dbReference type="AlphaFoldDB" id="A0A326S0Q9"/>
<dbReference type="OrthoDB" id="959664at2"/>
<dbReference type="Gene3D" id="2.40.30.100">
    <property type="entry name" value="AF2212/PG0164-like"/>
    <property type="match status" value="1"/>
</dbReference>
<organism evidence="1 2">
    <name type="scientific">Algoriphagus aquaeductus</name>
    <dbReference type="NCBI Taxonomy" id="475299"/>
    <lineage>
        <taxon>Bacteria</taxon>
        <taxon>Pseudomonadati</taxon>
        <taxon>Bacteroidota</taxon>
        <taxon>Cytophagia</taxon>
        <taxon>Cytophagales</taxon>
        <taxon>Cyclobacteriaceae</taxon>
        <taxon>Algoriphagus</taxon>
    </lineage>
</organism>
<comment type="caution">
    <text evidence="1">The sequence shown here is derived from an EMBL/GenBank/DDBJ whole genome shotgun (WGS) entry which is preliminary data.</text>
</comment>
<sequence>MSFSLEFVGTLEKFDFNHWHYHVPVPESIAMQMMDENHRRVLVWLNDQGPYRMALLKSKETWYILINLELRKKHLLEYESPVTVRLERDHSEFGHEVPEEFQVMLDQDEEGNAFFRKLTPGKQRSLIYLVTKVKNPDSRIRKSLAILHHLKVANGILDFKQLNGWIKHYNNL</sequence>
<accession>A0A326S0Q9</accession>
<evidence type="ECO:0000313" key="1">
    <source>
        <dbReference type="EMBL" id="PZV83176.1"/>
    </source>
</evidence>
<dbReference type="RefSeq" id="WP_111392979.1">
    <property type="nucleotide sequence ID" value="NZ_QKTX01000007.1"/>
</dbReference>
<keyword evidence="2" id="KW-1185">Reference proteome</keyword>
<dbReference type="Pfam" id="PF13376">
    <property type="entry name" value="OmdA"/>
    <property type="match status" value="1"/>
</dbReference>
<dbReference type="Proteomes" id="UP000248917">
    <property type="component" value="Unassembled WGS sequence"/>
</dbReference>
<dbReference type="Pfam" id="PF08922">
    <property type="entry name" value="DUF1905"/>
    <property type="match status" value="1"/>
</dbReference>
<dbReference type="EMBL" id="QKTX01000007">
    <property type="protein sequence ID" value="PZV83176.1"/>
    <property type="molecule type" value="Genomic_DNA"/>
</dbReference>
<dbReference type="InterPro" id="IPR015018">
    <property type="entry name" value="DUF1905"/>
</dbReference>
<reference evidence="1 2" key="1">
    <citation type="submission" date="2018-06" db="EMBL/GenBank/DDBJ databases">
        <title>Genomic Encyclopedia of Archaeal and Bacterial Type Strains, Phase II (KMG-II): from individual species to whole genera.</title>
        <authorList>
            <person name="Goeker M."/>
        </authorList>
    </citation>
    <scope>NUCLEOTIDE SEQUENCE [LARGE SCALE GENOMIC DNA]</scope>
    <source>
        <strain evidence="1 2">T4</strain>
    </source>
</reference>
<gene>
    <name evidence="1" type="ORF">CLV31_107128</name>
</gene>
<proteinExistence type="predicted"/>
<dbReference type="InterPro" id="IPR037079">
    <property type="entry name" value="AF2212/PG0164-like_sf"/>
</dbReference>
<protein>
    <submittedName>
        <fullName evidence="1">Uncharacterized protein DUF1905</fullName>
    </submittedName>
</protein>
<name>A0A326S0Q9_9BACT</name>
<evidence type="ECO:0000313" key="2">
    <source>
        <dbReference type="Proteomes" id="UP000248917"/>
    </source>
</evidence>